<keyword evidence="2" id="KW-1185">Reference proteome</keyword>
<dbReference type="AlphaFoldDB" id="A0AAD1U7A3"/>
<dbReference type="Proteomes" id="UP001295684">
    <property type="component" value="Unassembled WGS sequence"/>
</dbReference>
<reference evidence="1" key="1">
    <citation type="submission" date="2023-07" db="EMBL/GenBank/DDBJ databases">
        <authorList>
            <consortium name="AG Swart"/>
            <person name="Singh M."/>
            <person name="Singh A."/>
            <person name="Seah K."/>
            <person name="Emmerich C."/>
        </authorList>
    </citation>
    <scope>NUCLEOTIDE SEQUENCE</scope>
    <source>
        <strain evidence="1">DP1</strain>
    </source>
</reference>
<name>A0AAD1U7A3_EUPCR</name>
<evidence type="ECO:0000313" key="1">
    <source>
        <dbReference type="EMBL" id="CAI2363288.1"/>
    </source>
</evidence>
<protein>
    <submittedName>
        <fullName evidence="1">Uncharacterized protein</fullName>
    </submittedName>
</protein>
<comment type="caution">
    <text evidence="1">The sequence shown here is derived from an EMBL/GenBank/DDBJ whole genome shotgun (WGS) entry which is preliminary data.</text>
</comment>
<organism evidence="1 2">
    <name type="scientific">Euplotes crassus</name>
    <dbReference type="NCBI Taxonomy" id="5936"/>
    <lineage>
        <taxon>Eukaryota</taxon>
        <taxon>Sar</taxon>
        <taxon>Alveolata</taxon>
        <taxon>Ciliophora</taxon>
        <taxon>Intramacronucleata</taxon>
        <taxon>Spirotrichea</taxon>
        <taxon>Hypotrichia</taxon>
        <taxon>Euplotida</taxon>
        <taxon>Euplotidae</taxon>
        <taxon>Moneuplotes</taxon>
    </lineage>
</organism>
<gene>
    <name evidence="1" type="ORF">ECRASSUSDP1_LOCUS4618</name>
</gene>
<accession>A0AAD1U7A3</accession>
<sequence length="259" mass="29605">MFSTKVIKPKIITKIANHSFYNQKSNKQKSRRQTPKLCLFDLSLAMPSKRVPTAPKFGQITLKRFRNKTIQIAKEPKKASPQRPFILSSRKTSQCKQVNNSRKKTPTPTVKLNVSIPHASKISPKPTKELNQVLTQLYKKVPNLTFPHPNCTQNSDVETSKCQDEAGLSLERYPDSLTNNPKTFSSFISFIRTKMNEPSWVYKNKSAFSKRRTGARTPFKMRNSFGLKHRAPSVLGRGRCKGRKVRKNDRVTNDEGLRT</sequence>
<proteinExistence type="predicted"/>
<evidence type="ECO:0000313" key="2">
    <source>
        <dbReference type="Proteomes" id="UP001295684"/>
    </source>
</evidence>
<dbReference type="EMBL" id="CAMPGE010004442">
    <property type="protein sequence ID" value="CAI2363288.1"/>
    <property type="molecule type" value="Genomic_DNA"/>
</dbReference>